<protein>
    <submittedName>
        <fullName evidence="2">Uncharacterized protein</fullName>
    </submittedName>
</protein>
<name>A0A5C6VD95_9BURK</name>
<dbReference type="EMBL" id="VOQS01000003">
    <property type="protein sequence ID" value="TXC82970.1"/>
    <property type="molecule type" value="Genomic_DNA"/>
</dbReference>
<proteinExistence type="predicted"/>
<dbReference type="AlphaFoldDB" id="A0A5C6VD95"/>
<evidence type="ECO:0000256" key="1">
    <source>
        <dbReference type="SAM" id="MobiDB-lite"/>
    </source>
</evidence>
<feature type="compositionally biased region" description="Low complexity" evidence="1">
    <location>
        <begin position="14"/>
        <end position="28"/>
    </location>
</feature>
<dbReference type="Proteomes" id="UP000321776">
    <property type="component" value="Unassembled WGS sequence"/>
</dbReference>
<comment type="caution">
    <text evidence="2">The sequence shown here is derived from an EMBL/GenBank/DDBJ whole genome shotgun (WGS) entry which is preliminary data.</text>
</comment>
<feature type="region of interest" description="Disordered" evidence="1">
    <location>
        <begin position="1"/>
        <end position="69"/>
    </location>
</feature>
<gene>
    <name evidence="2" type="ORF">FRZ40_21385</name>
</gene>
<organism evidence="2 3">
    <name type="scientific">Paraburkholderia azotifigens</name>
    <dbReference type="NCBI Taxonomy" id="2057004"/>
    <lineage>
        <taxon>Bacteria</taxon>
        <taxon>Pseudomonadati</taxon>
        <taxon>Pseudomonadota</taxon>
        <taxon>Betaproteobacteria</taxon>
        <taxon>Burkholderiales</taxon>
        <taxon>Burkholderiaceae</taxon>
        <taxon>Paraburkholderia</taxon>
    </lineage>
</organism>
<sequence>MGRMTKEQPNTMDEPGGPEAPLPAGEMPVSEKSGSTGAARKDKAAHGAPTDADFEPPIVPGDTKSAQHR</sequence>
<evidence type="ECO:0000313" key="2">
    <source>
        <dbReference type="EMBL" id="TXC82970.1"/>
    </source>
</evidence>
<reference evidence="2 3" key="1">
    <citation type="journal article" date="2018" name="Int. J. Syst. Evol. Microbiol.">
        <title>Paraburkholderia azotifigens sp. nov., a nitrogen-fixing bacterium isolated from paddy soil.</title>
        <authorList>
            <person name="Choi G.M."/>
            <person name="Im W.T."/>
        </authorList>
    </citation>
    <scope>NUCLEOTIDE SEQUENCE [LARGE SCALE GENOMIC DNA]</scope>
    <source>
        <strain evidence="2 3">NF 2-5-3</strain>
    </source>
</reference>
<accession>A0A5C6VD95</accession>
<dbReference type="RefSeq" id="WP_147235501.1">
    <property type="nucleotide sequence ID" value="NZ_JAZHGB010000043.1"/>
</dbReference>
<evidence type="ECO:0000313" key="3">
    <source>
        <dbReference type="Proteomes" id="UP000321776"/>
    </source>
</evidence>